<reference evidence="1" key="1">
    <citation type="submission" date="2023-04" db="EMBL/GenBank/DDBJ databases">
        <title>Chromosome-level genome of Chaenocephalus aceratus.</title>
        <authorList>
            <person name="Park H."/>
        </authorList>
    </citation>
    <scope>NUCLEOTIDE SEQUENCE</scope>
    <source>
        <strain evidence="1">DE</strain>
        <tissue evidence="1">Muscle</tissue>
    </source>
</reference>
<evidence type="ECO:0000313" key="1">
    <source>
        <dbReference type="EMBL" id="KAK1878941.1"/>
    </source>
</evidence>
<feature type="non-terminal residue" evidence="1">
    <location>
        <position position="52"/>
    </location>
</feature>
<accession>A0AAD9B970</accession>
<protein>
    <submittedName>
        <fullName evidence="1">Gibberellin 2-beta-dioxygenase 1</fullName>
    </submittedName>
</protein>
<organism evidence="1 2">
    <name type="scientific">Dissostichus eleginoides</name>
    <name type="common">Patagonian toothfish</name>
    <name type="synonym">Dissostichus amissus</name>
    <dbReference type="NCBI Taxonomy" id="100907"/>
    <lineage>
        <taxon>Eukaryota</taxon>
        <taxon>Metazoa</taxon>
        <taxon>Chordata</taxon>
        <taxon>Craniata</taxon>
        <taxon>Vertebrata</taxon>
        <taxon>Euteleostomi</taxon>
        <taxon>Actinopterygii</taxon>
        <taxon>Neopterygii</taxon>
        <taxon>Teleostei</taxon>
        <taxon>Neoteleostei</taxon>
        <taxon>Acanthomorphata</taxon>
        <taxon>Eupercaria</taxon>
        <taxon>Perciformes</taxon>
        <taxon>Notothenioidei</taxon>
        <taxon>Nototheniidae</taxon>
        <taxon>Dissostichus</taxon>
    </lineage>
</organism>
<evidence type="ECO:0000313" key="2">
    <source>
        <dbReference type="Proteomes" id="UP001228049"/>
    </source>
</evidence>
<dbReference type="AlphaFoldDB" id="A0AAD9B970"/>
<feature type="non-terminal residue" evidence="1">
    <location>
        <position position="1"/>
    </location>
</feature>
<sequence length="52" mass="5956">NHEFIDEVLLNGLDDKRTMTFYCLPPLSQTPTSSHEPRDVRTDLVVLLAWNG</sequence>
<proteinExistence type="predicted"/>
<dbReference type="Proteomes" id="UP001228049">
    <property type="component" value="Unassembled WGS sequence"/>
</dbReference>
<dbReference type="EMBL" id="JASDAP010000026">
    <property type="protein sequence ID" value="KAK1878941.1"/>
    <property type="molecule type" value="Genomic_DNA"/>
</dbReference>
<keyword evidence="2" id="KW-1185">Reference proteome</keyword>
<name>A0AAD9B970_DISEL</name>
<gene>
    <name evidence="1" type="ORF">KUDE01_027064</name>
</gene>
<comment type="caution">
    <text evidence="1">The sequence shown here is derived from an EMBL/GenBank/DDBJ whole genome shotgun (WGS) entry which is preliminary data.</text>
</comment>